<accession>T1AJG7</accession>
<proteinExistence type="predicted"/>
<dbReference type="InterPro" id="IPR023485">
    <property type="entry name" value="Ptyr_pPase"/>
</dbReference>
<protein>
    <submittedName>
        <fullName evidence="3">Arsenate reductase</fullName>
    </submittedName>
</protein>
<reference evidence="3" key="2">
    <citation type="journal article" date="2014" name="ISME J.">
        <title>Microbial stratification in low pH oxic and suboxic macroscopic growths along an acid mine drainage.</title>
        <authorList>
            <person name="Mendez-Garcia C."/>
            <person name="Mesa V."/>
            <person name="Sprenger R.R."/>
            <person name="Richter M."/>
            <person name="Diez M.S."/>
            <person name="Solano J."/>
            <person name="Bargiela R."/>
            <person name="Golyshina O.V."/>
            <person name="Manteca A."/>
            <person name="Ramos J.L."/>
            <person name="Gallego J.R."/>
            <person name="Llorente I."/>
            <person name="Martins Dos Santos V.A."/>
            <person name="Jensen O.N."/>
            <person name="Pelaez A.I."/>
            <person name="Sanchez J."/>
            <person name="Ferrer M."/>
        </authorList>
    </citation>
    <scope>NUCLEOTIDE SEQUENCE</scope>
</reference>
<dbReference type="SMART" id="SM00226">
    <property type="entry name" value="LMWPc"/>
    <property type="match status" value="1"/>
</dbReference>
<dbReference type="InterPro" id="IPR036196">
    <property type="entry name" value="Ptyr_pPase_sf"/>
</dbReference>
<organism evidence="3">
    <name type="scientific">mine drainage metagenome</name>
    <dbReference type="NCBI Taxonomy" id="410659"/>
    <lineage>
        <taxon>unclassified sequences</taxon>
        <taxon>metagenomes</taxon>
        <taxon>ecological metagenomes</taxon>
    </lineage>
</organism>
<name>T1AJG7_9ZZZZ</name>
<dbReference type="Gene3D" id="3.40.50.2300">
    <property type="match status" value="1"/>
</dbReference>
<evidence type="ECO:0000259" key="2">
    <source>
        <dbReference type="SMART" id="SM00226"/>
    </source>
</evidence>
<dbReference type="PANTHER" id="PTHR43428:SF1">
    <property type="entry name" value="ARSENATE REDUCTASE"/>
    <property type="match status" value="1"/>
</dbReference>
<dbReference type="AlphaFoldDB" id="T1AJG7"/>
<dbReference type="EMBL" id="AUZZ01002383">
    <property type="protein sequence ID" value="EQD60676.1"/>
    <property type="molecule type" value="Genomic_DNA"/>
</dbReference>
<dbReference type="PANTHER" id="PTHR43428">
    <property type="entry name" value="ARSENATE REDUCTASE"/>
    <property type="match status" value="1"/>
</dbReference>
<reference evidence="3" key="1">
    <citation type="submission" date="2013-08" db="EMBL/GenBank/DDBJ databases">
        <authorList>
            <person name="Mendez C."/>
            <person name="Richter M."/>
            <person name="Ferrer M."/>
            <person name="Sanchez J."/>
        </authorList>
    </citation>
    <scope>NUCLEOTIDE SEQUENCE</scope>
</reference>
<dbReference type="SUPFAM" id="SSF52788">
    <property type="entry name" value="Phosphotyrosine protein phosphatases I"/>
    <property type="match status" value="1"/>
</dbReference>
<comment type="caution">
    <text evidence="3">The sequence shown here is derived from an EMBL/GenBank/DDBJ whole genome shotgun (WGS) entry which is preliminary data.</text>
</comment>
<feature type="domain" description="Phosphotyrosine protein phosphatase I" evidence="2">
    <location>
        <begin position="1"/>
        <end position="120"/>
    </location>
</feature>
<evidence type="ECO:0000256" key="1">
    <source>
        <dbReference type="ARBA" id="ARBA00022849"/>
    </source>
</evidence>
<dbReference type="GO" id="GO:0046685">
    <property type="term" value="P:response to arsenic-containing substance"/>
    <property type="evidence" value="ECO:0007669"/>
    <property type="project" value="UniProtKB-KW"/>
</dbReference>
<sequence>MAEAIFDKLADGKATAVSAGIEPGAYEGHALKEVGPTVVRCMGELGIDVSDKVSKPITKDKADEADLVVSMVGKEKLPEYIQRSNKLVLWKVDDPKDMGYEGHVEIRDKIYKNVEQLLKQLGL</sequence>
<evidence type="ECO:0000313" key="3">
    <source>
        <dbReference type="EMBL" id="EQD60676.1"/>
    </source>
</evidence>
<dbReference type="Pfam" id="PF01451">
    <property type="entry name" value="LMWPc"/>
    <property type="match status" value="1"/>
</dbReference>
<keyword evidence="1" id="KW-0059">Arsenical resistance</keyword>
<gene>
    <name evidence="3" type="ORF">B2A_03564</name>
</gene>